<gene>
    <name evidence="1" type="ORF">RPERSI_LOCUS9838</name>
</gene>
<reference evidence="1" key="1">
    <citation type="submission" date="2021-06" db="EMBL/GenBank/DDBJ databases">
        <authorList>
            <person name="Kallberg Y."/>
            <person name="Tangrot J."/>
            <person name="Rosling A."/>
        </authorList>
    </citation>
    <scope>NUCLEOTIDE SEQUENCE</scope>
    <source>
        <strain evidence="1">MA461A</strain>
    </source>
</reference>
<keyword evidence="2" id="KW-1185">Reference proteome</keyword>
<comment type="caution">
    <text evidence="1">The sequence shown here is derived from an EMBL/GenBank/DDBJ whole genome shotgun (WGS) entry which is preliminary data.</text>
</comment>
<organism evidence="1 2">
    <name type="scientific">Racocetra persica</name>
    <dbReference type="NCBI Taxonomy" id="160502"/>
    <lineage>
        <taxon>Eukaryota</taxon>
        <taxon>Fungi</taxon>
        <taxon>Fungi incertae sedis</taxon>
        <taxon>Mucoromycota</taxon>
        <taxon>Glomeromycotina</taxon>
        <taxon>Glomeromycetes</taxon>
        <taxon>Diversisporales</taxon>
        <taxon>Gigasporaceae</taxon>
        <taxon>Racocetra</taxon>
    </lineage>
</organism>
<proteinExistence type="predicted"/>
<evidence type="ECO:0000313" key="1">
    <source>
        <dbReference type="EMBL" id="CAG8697140.1"/>
    </source>
</evidence>
<protein>
    <submittedName>
        <fullName evidence="1">32782_t:CDS:1</fullName>
    </submittedName>
</protein>
<sequence length="805" mass="93195">EKYRILYIQMEYCENKTLKDIIDTGVKEDEGWRLIHRDLKPSNIFLDKNGDVKIGDFGLATTNENDALFDPSTFRMSTFYRMNSREDSMTGDVGTLLYGAPEVATNAVVGTRYNQKVDIYSLGIILFEIFYKFTTEMERRMTILNLRKPEINFPKDFPFEKMDKQAHIIRLCMQHNSKNRPTSVDLLKSEWLPAKIEDERLQEYVRTMVELITPLLMPKSDIYVEDKKAVYLIDSDGGIVQLPYDLTVPFSRYISRNNITDLKRYAFDRVYRENIVGQPRIVNEADFDIIHSTPAPMVAEAEIIKVVDEILEEFPPLKTNNYCFFVNHTSIVETIFDCCRIPGDIRRGVYNLLGQLDKKYTMNQIRTQLMEKYDLSRSVLDELVLFDIRGDLDSISTTLDKLIPAGNMRKRIHEAINDFKLLLTYTQCLDIRHNIIFVPLLTYNNHYYKNGMIFQTVDSSRKDVIAAGGRYDSLIQKFRHPIASGASVGRQQIFAVGVNIAVQKIVITLETYQSAISKMIQKKKLEEERSFGFWAPKKCDVYVASFGKIMLQERLDLVRELWAHNIKADFMYEEPTDLTPEILASSCRDKGINWIIIMRHKSQDLYTLRDAATIFKVKNLILKTEEEVPRNELCVKLNSEIQEQMRIDLYASGSKFHKHHLIAQTDLTHDFSNTNLPLSLEASCNRSKLSIKAVIPSTTNKGNKKMKHKQKQLLIDKAHDNISGIIKHINDGSVPVVAIDVSRELLRKISDCDVLDDESFKCKIFDMVPPQQKEYLSSIQSYLKKLRSMEDCKHIWLYSHRDDFG</sequence>
<feature type="non-terminal residue" evidence="1">
    <location>
        <position position="805"/>
    </location>
</feature>
<accession>A0ACA9PDM3</accession>
<dbReference type="EMBL" id="CAJVQC010018927">
    <property type="protein sequence ID" value="CAG8697140.1"/>
    <property type="molecule type" value="Genomic_DNA"/>
</dbReference>
<name>A0ACA9PDM3_9GLOM</name>
<dbReference type="Proteomes" id="UP000789920">
    <property type="component" value="Unassembled WGS sequence"/>
</dbReference>
<evidence type="ECO:0000313" key="2">
    <source>
        <dbReference type="Proteomes" id="UP000789920"/>
    </source>
</evidence>
<feature type="non-terminal residue" evidence="1">
    <location>
        <position position="1"/>
    </location>
</feature>